<accession>A0A9P7Z1I3</accession>
<sequence length="533" mass="58782">MSRNFPYTATPAPIKIKVKRKTSVLDYSSDDDYAGVDQITDSEEDEEDVTEVEERAILESEQDGDDDEDTPRPTQEDEEDSPWEGFGDSQSVLGDDIQFFEDHMARMEEADLESAIAASSMASDDDQLNKKVRFALSSEDEEEDEDNNFGFPDIFVPQSELATSFRKQIEQEYGSEDSFWEHGDKSTLSKEMNESNSSDSSDDDSDLYDSDDNGETTDEDVELLSRCVPTKSVLQRPNSDSGSEEEINMVRAPIRRSQGPKLGVWTSTPGKPFLIMDQQRKVLKVFGRRRNNIHSDTRPTQSAAESPMQAMQEMSPMISNSANLMMSSMDGWLHPTDLFQGNILGPPEAFFPFTSISPNGEVSQDEPSSYDGDDLDDEDLWTVDDFLQFGPDTSSDEDAPEDNGETSSTLDGDVAATPRPTTAGSESQHQFNPLLSNPALVGAFRSNQHRHKILSGNSNTTENSLLFSTGINSTAISGIKKGRIAAATAPIATPRKRSGQPCSVELSSPAAIQGQKRNFSGDTPGHKRLKRLN</sequence>
<evidence type="ECO:0000313" key="2">
    <source>
        <dbReference type="EMBL" id="KAG9243670.1"/>
    </source>
</evidence>
<comment type="caution">
    <text evidence="2">The sequence shown here is derived from an EMBL/GenBank/DDBJ whole genome shotgun (WGS) entry which is preliminary data.</text>
</comment>
<feature type="compositionally biased region" description="Acidic residues" evidence="1">
    <location>
        <begin position="60"/>
        <end position="69"/>
    </location>
</feature>
<feature type="compositionally biased region" description="Acidic residues" evidence="1">
    <location>
        <begin position="28"/>
        <end position="51"/>
    </location>
</feature>
<feature type="region of interest" description="Disordered" evidence="1">
    <location>
        <begin position="490"/>
        <end position="533"/>
    </location>
</feature>
<feature type="compositionally biased region" description="Acidic residues" evidence="1">
    <location>
        <begin position="371"/>
        <end position="382"/>
    </location>
</feature>
<proteinExistence type="predicted"/>
<feature type="region of interest" description="Disordered" evidence="1">
    <location>
        <begin position="173"/>
        <end position="222"/>
    </location>
</feature>
<protein>
    <submittedName>
        <fullName evidence="2">Uncharacterized protein</fullName>
    </submittedName>
</protein>
<feature type="compositionally biased region" description="Polar residues" evidence="1">
    <location>
        <begin position="232"/>
        <end position="241"/>
    </location>
</feature>
<feature type="compositionally biased region" description="Polar residues" evidence="1">
    <location>
        <begin position="354"/>
        <end position="367"/>
    </location>
</feature>
<name>A0A9P7Z1I3_9HELO</name>
<feature type="compositionally biased region" description="Acidic residues" evidence="1">
    <location>
        <begin position="138"/>
        <end position="147"/>
    </location>
</feature>
<feature type="region of interest" description="Disordered" evidence="1">
    <location>
        <begin position="27"/>
        <end position="95"/>
    </location>
</feature>
<evidence type="ECO:0000256" key="1">
    <source>
        <dbReference type="SAM" id="MobiDB-lite"/>
    </source>
</evidence>
<feature type="compositionally biased region" description="Acidic residues" evidence="1">
    <location>
        <begin position="394"/>
        <end position="404"/>
    </location>
</feature>
<keyword evidence="3" id="KW-1185">Reference proteome</keyword>
<feature type="region of interest" description="Disordered" evidence="1">
    <location>
        <begin position="117"/>
        <end position="155"/>
    </location>
</feature>
<feature type="compositionally biased region" description="Basic and acidic residues" evidence="1">
    <location>
        <begin position="179"/>
        <end position="193"/>
    </location>
</feature>
<dbReference type="Proteomes" id="UP000887226">
    <property type="component" value="Unassembled WGS sequence"/>
</dbReference>
<feature type="region of interest" description="Disordered" evidence="1">
    <location>
        <begin position="227"/>
        <end position="246"/>
    </location>
</feature>
<organism evidence="2 3">
    <name type="scientific">Calycina marina</name>
    <dbReference type="NCBI Taxonomy" id="1763456"/>
    <lineage>
        <taxon>Eukaryota</taxon>
        <taxon>Fungi</taxon>
        <taxon>Dikarya</taxon>
        <taxon>Ascomycota</taxon>
        <taxon>Pezizomycotina</taxon>
        <taxon>Leotiomycetes</taxon>
        <taxon>Helotiales</taxon>
        <taxon>Pezizellaceae</taxon>
        <taxon>Calycina</taxon>
    </lineage>
</organism>
<reference evidence="2" key="1">
    <citation type="journal article" date="2021" name="IMA Fungus">
        <title>Genomic characterization of three marine fungi, including Emericellopsis atlantica sp. nov. with signatures of a generalist lifestyle and marine biomass degradation.</title>
        <authorList>
            <person name="Hagestad O.C."/>
            <person name="Hou L."/>
            <person name="Andersen J.H."/>
            <person name="Hansen E.H."/>
            <person name="Altermark B."/>
            <person name="Li C."/>
            <person name="Kuhnert E."/>
            <person name="Cox R.J."/>
            <person name="Crous P.W."/>
            <person name="Spatafora J.W."/>
            <person name="Lail K."/>
            <person name="Amirebrahimi M."/>
            <person name="Lipzen A."/>
            <person name="Pangilinan J."/>
            <person name="Andreopoulos W."/>
            <person name="Hayes R.D."/>
            <person name="Ng V."/>
            <person name="Grigoriev I.V."/>
            <person name="Jackson S.A."/>
            <person name="Sutton T.D.S."/>
            <person name="Dobson A.D.W."/>
            <person name="Rama T."/>
        </authorList>
    </citation>
    <scope>NUCLEOTIDE SEQUENCE</scope>
    <source>
        <strain evidence="2">TRa3180A</strain>
    </source>
</reference>
<dbReference type="OrthoDB" id="5399183at2759"/>
<feature type="region of interest" description="Disordered" evidence="1">
    <location>
        <begin position="350"/>
        <end position="432"/>
    </location>
</feature>
<evidence type="ECO:0000313" key="3">
    <source>
        <dbReference type="Proteomes" id="UP000887226"/>
    </source>
</evidence>
<dbReference type="EMBL" id="MU253960">
    <property type="protein sequence ID" value="KAG9243670.1"/>
    <property type="molecule type" value="Genomic_DNA"/>
</dbReference>
<dbReference type="AlphaFoldDB" id="A0A9P7Z1I3"/>
<gene>
    <name evidence="2" type="ORF">BJ878DRAFT_480892</name>
</gene>
<feature type="compositionally biased region" description="Acidic residues" evidence="1">
    <location>
        <begin position="200"/>
        <end position="222"/>
    </location>
</feature>
<feature type="compositionally biased region" description="Polar residues" evidence="1">
    <location>
        <begin position="419"/>
        <end position="432"/>
    </location>
</feature>